<reference evidence="2" key="1">
    <citation type="submission" date="2020-12" db="EMBL/GenBank/DDBJ databases">
        <title>Leucobacter sp. CAS2, isolated from Chromium sludge.</title>
        <authorList>
            <person name="Xu Z."/>
        </authorList>
    </citation>
    <scope>NUCLEOTIDE SEQUENCE</scope>
    <source>
        <strain evidence="2">CSA2</strain>
    </source>
</reference>
<dbReference type="GO" id="GO:0004527">
    <property type="term" value="F:exonuclease activity"/>
    <property type="evidence" value="ECO:0007669"/>
    <property type="project" value="UniProtKB-ARBA"/>
</dbReference>
<evidence type="ECO:0000313" key="2">
    <source>
        <dbReference type="EMBL" id="MBK0421276.1"/>
    </source>
</evidence>
<organism evidence="2 3">
    <name type="scientific">Leucobacter edaphi</name>
    <dbReference type="NCBI Taxonomy" id="2796472"/>
    <lineage>
        <taxon>Bacteria</taxon>
        <taxon>Bacillati</taxon>
        <taxon>Actinomycetota</taxon>
        <taxon>Actinomycetes</taxon>
        <taxon>Micrococcales</taxon>
        <taxon>Microbacteriaceae</taxon>
        <taxon>Leucobacter</taxon>
    </lineage>
</organism>
<dbReference type="Proteomes" id="UP000618733">
    <property type="component" value="Unassembled WGS sequence"/>
</dbReference>
<evidence type="ECO:0000259" key="1">
    <source>
        <dbReference type="Pfam" id="PF00929"/>
    </source>
</evidence>
<dbReference type="AlphaFoldDB" id="A0A934QCJ9"/>
<proteinExistence type="predicted"/>
<dbReference type="EMBL" id="JAEHOI010000002">
    <property type="protein sequence ID" value="MBK0421276.1"/>
    <property type="molecule type" value="Genomic_DNA"/>
</dbReference>
<sequence length="171" mass="18810">MVTPLLSHRRDRSCCARRRALGDGRSRRKPRRGDMTITGVMFWADTETTGLRPDEGLLLLGTGHEMAPAEAEIIQHVRQVCGDERPAFAGNSINPVPNCPHEPMPSLNDEVLGYRNIDVSSITELASRWSPDLAQEVALRKSGTHRVMGDILESIAELRLSREPGFVGAGT</sequence>
<dbReference type="Gene3D" id="3.30.420.10">
    <property type="entry name" value="Ribonuclease H-like superfamily/Ribonuclease H"/>
    <property type="match status" value="1"/>
</dbReference>
<dbReference type="InterPro" id="IPR036397">
    <property type="entry name" value="RNaseH_sf"/>
</dbReference>
<comment type="caution">
    <text evidence="2">The sequence shown here is derived from an EMBL/GenBank/DDBJ whole genome shotgun (WGS) entry which is preliminary data.</text>
</comment>
<dbReference type="GO" id="GO:0003676">
    <property type="term" value="F:nucleic acid binding"/>
    <property type="evidence" value="ECO:0007669"/>
    <property type="project" value="InterPro"/>
</dbReference>
<feature type="domain" description="Exonuclease" evidence="1">
    <location>
        <begin position="64"/>
        <end position="157"/>
    </location>
</feature>
<dbReference type="Pfam" id="PF00929">
    <property type="entry name" value="RNase_T"/>
    <property type="match status" value="1"/>
</dbReference>
<accession>A0A934QCJ9</accession>
<gene>
    <name evidence="2" type="ORF">JD292_04175</name>
</gene>
<name>A0A934QCJ9_9MICO</name>
<keyword evidence="3" id="KW-1185">Reference proteome</keyword>
<evidence type="ECO:0000313" key="3">
    <source>
        <dbReference type="Proteomes" id="UP000618733"/>
    </source>
</evidence>
<protein>
    <recommendedName>
        <fullName evidence="1">Exonuclease domain-containing protein</fullName>
    </recommendedName>
</protein>
<dbReference type="InterPro" id="IPR013520">
    <property type="entry name" value="Ribonucl_H"/>
</dbReference>